<feature type="compositionally biased region" description="Basic and acidic residues" evidence="6">
    <location>
        <begin position="300"/>
        <end position="315"/>
    </location>
</feature>
<evidence type="ECO:0000313" key="8">
    <source>
        <dbReference type="EMBL" id="KAJ8316247.1"/>
    </source>
</evidence>
<proteinExistence type="inferred from homology"/>
<dbReference type="CDD" id="cd12383">
    <property type="entry name" value="RRM_RBM42"/>
    <property type="match status" value="1"/>
</dbReference>
<sequence>MISIITTLILRIVNKTFDSQQNVKMEGKMAMLSDQRLKEMEAEMNRSVGRQGNGGGQPRMIIGANTFHQVKAKIYGEEEGDEEQDHDDQDDEEDEDFRHSSRSSSNPSMSIPLSVLQAPPPPPPSLLSSARPQRAGPPLLPPPPPPPNLRPQLSFVPPQLRQRPPPPPPHRHPGPGPGPGGPGPGGPGPRFGPGFGHGPGPGPQRPFHPGPPPPPSGLPPQMMPPGMPGPQQPYMGPGPSVAPSHAGGPYGVSTGEAHEYANKVEERKDGQAFVIEKPKVVYSGAPTTVSGKKKRKKEKPQKQEKSEDNTKEIPDMAKPAVSITEPTGVIGPVVVPQIEDISSLDQDLDGEGTGAKKSKKEKKKKFVRTAAGETWEDPSLEEWNQDDFRIFCGDLGNEVTDEVLARAFSKYGTFVKAKVIRDKRTNKTKGFGFASFKDPNDFARAMREMNGKYVGNRPIKLRKSTWKDRNIEIVRKKEKEKKRLGLR</sequence>
<dbReference type="PROSITE" id="PS50102">
    <property type="entry name" value="RRM"/>
    <property type="match status" value="1"/>
</dbReference>
<dbReference type="InterPro" id="IPR000504">
    <property type="entry name" value="RRM_dom"/>
</dbReference>
<evidence type="ECO:0000256" key="6">
    <source>
        <dbReference type="SAM" id="MobiDB-lite"/>
    </source>
</evidence>
<comment type="caution">
    <text evidence="8">The sequence shown here is derived from an EMBL/GenBank/DDBJ whole genome shotgun (WGS) entry which is preliminary data.</text>
</comment>
<dbReference type="Gene3D" id="3.30.70.330">
    <property type="match status" value="1"/>
</dbReference>
<feature type="compositionally biased region" description="Basic and acidic residues" evidence="6">
    <location>
        <begin position="256"/>
        <end position="270"/>
    </location>
</feature>
<feature type="compositionally biased region" description="Pro residues" evidence="6">
    <location>
        <begin position="200"/>
        <end position="231"/>
    </location>
</feature>
<evidence type="ECO:0000256" key="5">
    <source>
        <dbReference type="PROSITE-ProRule" id="PRU00176"/>
    </source>
</evidence>
<feature type="compositionally biased region" description="Pro residues" evidence="6">
    <location>
        <begin position="138"/>
        <end position="149"/>
    </location>
</feature>
<keyword evidence="3 5" id="KW-0694">RNA-binding</keyword>
<evidence type="ECO:0000256" key="2">
    <source>
        <dbReference type="ARBA" id="ARBA00015192"/>
    </source>
</evidence>
<feature type="compositionally biased region" description="Pro residues" evidence="6">
    <location>
        <begin position="163"/>
        <end position="187"/>
    </location>
</feature>
<feature type="compositionally biased region" description="Acidic residues" evidence="6">
    <location>
        <begin position="77"/>
        <end position="95"/>
    </location>
</feature>
<reference evidence="8 9" key="1">
    <citation type="submission" date="2022-12" db="EMBL/GenBank/DDBJ databases">
        <title>Chromosome-level genome of Tegillarca granosa.</title>
        <authorList>
            <person name="Kim J."/>
        </authorList>
    </citation>
    <scope>NUCLEOTIDE SEQUENCE [LARGE SCALE GENOMIC DNA]</scope>
    <source>
        <strain evidence="8">Teg-2019</strain>
        <tissue evidence="8">Adductor muscle</tissue>
    </source>
</reference>
<dbReference type="InterPro" id="IPR034215">
    <property type="entry name" value="RBM42_RRM"/>
</dbReference>
<protein>
    <recommendedName>
        <fullName evidence="2">RNA-binding protein 42</fullName>
    </recommendedName>
    <alternativeName>
        <fullName evidence="4">RNA-binding motif protein 42</fullName>
    </alternativeName>
</protein>
<feature type="compositionally biased region" description="Low complexity" evidence="6">
    <location>
        <begin position="102"/>
        <end position="117"/>
    </location>
</feature>
<feature type="compositionally biased region" description="Low complexity" evidence="6">
    <location>
        <begin position="150"/>
        <end position="162"/>
    </location>
</feature>
<evidence type="ECO:0000256" key="1">
    <source>
        <dbReference type="ARBA" id="ARBA00007408"/>
    </source>
</evidence>
<evidence type="ECO:0000256" key="4">
    <source>
        <dbReference type="ARBA" id="ARBA00030574"/>
    </source>
</evidence>
<feature type="domain" description="RRM" evidence="7">
    <location>
        <begin position="388"/>
        <end position="466"/>
    </location>
</feature>
<organism evidence="8 9">
    <name type="scientific">Tegillarca granosa</name>
    <name type="common">Malaysian cockle</name>
    <name type="synonym">Anadara granosa</name>
    <dbReference type="NCBI Taxonomy" id="220873"/>
    <lineage>
        <taxon>Eukaryota</taxon>
        <taxon>Metazoa</taxon>
        <taxon>Spiralia</taxon>
        <taxon>Lophotrochozoa</taxon>
        <taxon>Mollusca</taxon>
        <taxon>Bivalvia</taxon>
        <taxon>Autobranchia</taxon>
        <taxon>Pteriomorphia</taxon>
        <taxon>Arcoida</taxon>
        <taxon>Arcoidea</taxon>
        <taxon>Arcidae</taxon>
        <taxon>Tegillarca</taxon>
    </lineage>
</organism>
<dbReference type="SUPFAM" id="SSF54928">
    <property type="entry name" value="RNA-binding domain, RBD"/>
    <property type="match status" value="1"/>
</dbReference>
<dbReference type="EMBL" id="JARBDR010000328">
    <property type="protein sequence ID" value="KAJ8316247.1"/>
    <property type="molecule type" value="Genomic_DNA"/>
</dbReference>
<feature type="compositionally biased region" description="Gly residues" evidence="6">
    <location>
        <begin position="188"/>
        <end position="199"/>
    </location>
</feature>
<dbReference type="InterPro" id="IPR035979">
    <property type="entry name" value="RBD_domain_sf"/>
</dbReference>
<feature type="region of interest" description="Disordered" evidence="6">
    <location>
        <begin position="76"/>
        <end position="325"/>
    </location>
</feature>
<name>A0ABQ9FI81_TEGGR</name>
<evidence type="ECO:0000256" key="3">
    <source>
        <dbReference type="ARBA" id="ARBA00022884"/>
    </source>
</evidence>
<evidence type="ECO:0000313" key="9">
    <source>
        <dbReference type="Proteomes" id="UP001217089"/>
    </source>
</evidence>
<dbReference type="InterPro" id="IPR012677">
    <property type="entry name" value="Nucleotide-bd_a/b_plait_sf"/>
</dbReference>
<dbReference type="Pfam" id="PF00076">
    <property type="entry name" value="RRM_1"/>
    <property type="match status" value="1"/>
</dbReference>
<dbReference type="PANTHER" id="PTHR47640:SF11">
    <property type="entry name" value="RNA-BINDING PROTEIN 42"/>
    <property type="match status" value="1"/>
</dbReference>
<gene>
    <name evidence="8" type="ORF">KUTeg_006261</name>
</gene>
<keyword evidence="9" id="KW-1185">Reference proteome</keyword>
<dbReference type="InterPro" id="IPR050825">
    <property type="entry name" value="RBM42_RBP45_47-like"/>
</dbReference>
<dbReference type="PANTHER" id="PTHR47640">
    <property type="entry name" value="TRNA SELENOCYSTEINE 1-ASSOCIATED PROTEIN 1-RELATED-RELATED"/>
    <property type="match status" value="1"/>
</dbReference>
<evidence type="ECO:0000259" key="7">
    <source>
        <dbReference type="PROSITE" id="PS50102"/>
    </source>
</evidence>
<accession>A0ABQ9FI81</accession>
<comment type="similarity">
    <text evidence="1">Belongs to the RRM RBM42 family.</text>
</comment>
<dbReference type="Proteomes" id="UP001217089">
    <property type="component" value="Unassembled WGS sequence"/>
</dbReference>
<dbReference type="SMART" id="SM00360">
    <property type="entry name" value="RRM"/>
    <property type="match status" value="1"/>
</dbReference>